<protein>
    <submittedName>
        <fullName evidence="1">Uncharacterized protein</fullName>
    </submittedName>
</protein>
<dbReference type="AlphaFoldDB" id="A0A6S6U8U9"/>
<sequence>MIKKRNKKMISTYEDYVTLLSVYIYTKEKTDTFETELYSPSIELKNSIKRLMAKHDSLSDILDKEIKIEDSFKYLTQYIHTKRFSEERFYKNVKATFELSEKEKEDIVDIVLYISNENNNISINEKDVGKHIAHHLFNKKEYFQALIVKHDIINNLLDTSKYNKRIYYQLYSLACIYIILKDYTVNYEILILNPTQELYNKLEKLFMNVPSLEPIIDKRIVIENAIMILQDCIEKNKMIEGKFFNYLKSLKINLEPLEKEYFLLKILQILSLDGVITHQERIFFQKLSDIIDFKQTSAMKLMNDFKVKKIYKMK</sequence>
<evidence type="ECO:0000313" key="1">
    <source>
        <dbReference type="EMBL" id="CAA6826687.1"/>
    </source>
</evidence>
<proteinExistence type="predicted"/>
<name>A0A6S6U8U9_9BACT</name>
<accession>A0A6S6U8U9</accession>
<organism evidence="1">
    <name type="scientific">uncultured Sulfurovum sp</name>
    <dbReference type="NCBI Taxonomy" id="269237"/>
    <lineage>
        <taxon>Bacteria</taxon>
        <taxon>Pseudomonadati</taxon>
        <taxon>Campylobacterota</taxon>
        <taxon>Epsilonproteobacteria</taxon>
        <taxon>Campylobacterales</taxon>
        <taxon>Sulfurovaceae</taxon>
        <taxon>Sulfurovum</taxon>
        <taxon>environmental samples</taxon>
    </lineage>
</organism>
<reference evidence="1" key="1">
    <citation type="submission" date="2020-01" db="EMBL/GenBank/DDBJ databases">
        <authorList>
            <person name="Meier V. D."/>
            <person name="Meier V D."/>
        </authorList>
    </citation>
    <scope>NUCLEOTIDE SEQUENCE</scope>
    <source>
        <strain evidence="1">HLG_WM_MAG_03</strain>
    </source>
</reference>
<gene>
    <name evidence="1" type="ORF">HELGO_WM26766</name>
</gene>
<dbReference type="EMBL" id="CACVAR010000409">
    <property type="protein sequence ID" value="CAA6826687.1"/>
    <property type="molecule type" value="Genomic_DNA"/>
</dbReference>